<dbReference type="HOGENOM" id="CLU_2570057_0_0_10"/>
<dbReference type="OrthoDB" id="2874181at2"/>
<evidence type="ECO:0000313" key="2">
    <source>
        <dbReference type="Proteomes" id="UP000002774"/>
    </source>
</evidence>
<dbReference type="Proteomes" id="UP000002774">
    <property type="component" value="Chromosome"/>
</dbReference>
<sequence length="81" mass="8952">MNSFIGNWTDHSNVTVTITERNNILTVKYGNGRGPFPGHEIDELPQPACGVDFSDDAPFTGVLSPDGKTIYWSNGTKWTKH</sequence>
<dbReference type="EMBL" id="CM001403">
    <property type="protein sequence ID" value="EHQ24952.1"/>
    <property type="molecule type" value="Genomic_DNA"/>
</dbReference>
<proteinExistence type="predicted"/>
<dbReference type="RefSeq" id="WP_008504557.1">
    <property type="nucleotide sequence ID" value="NZ_CM001403.1"/>
</dbReference>
<name>H1Y8D3_9SPHI</name>
<evidence type="ECO:0000313" key="1">
    <source>
        <dbReference type="EMBL" id="EHQ24952.1"/>
    </source>
</evidence>
<accession>H1Y8D3</accession>
<keyword evidence="2" id="KW-1185">Reference proteome</keyword>
<reference evidence="1" key="1">
    <citation type="submission" date="2011-09" db="EMBL/GenBank/DDBJ databases">
        <title>The permanent draft genome of Mucilaginibacter paludis DSM 18603.</title>
        <authorList>
            <consortium name="US DOE Joint Genome Institute (JGI-PGF)"/>
            <person name="Lucas S."/>
            <person name="Han J."/>
            <person name="Lapidus A."/>
            <person name="Bruce D."/>
            <person name="Goodwin L."/>
            <person name="Pitluck S."/>
            <person name="Peters L."/>
            <person name="Kyrpides N."/>
            <person name="Mavromatis K."/>
            <person name="Ivanova N."/>
            <person name="Mikhailova N."/>
            <person name="Held B."/>
            <person name="Detter J.C."/>
            <person name="Tapia R."/>
            <person name="Han C."/>
            <person name="Land M."/>
            <person name="Hauser L."/>
            <person name="Markowitz V."/>
            <person name="Cheng J.-F."/>
            <person name="Hugenholtz P."/>
            <person name="Woyke T."/>
            <person name="Wu D."/>
            <person name="Tindall B."/>
            <person name="Brambilla E."/>
            <person name="Klenk H.-P."/>
            <person name="Eisen J.A."/>
        </authorList>
    </citation>
    <scope>NUCLEOTIDE SEQUENCE [LARGE SCALE GENOMIC DNA]</scope>
    <source>
        <strain evidence="1">DSM 18603</strain>
    </source>
</reference>
<dbReference type="AlphaFoldDB" id="H1Y8D3"/>
<gene>
    <name evidence="1" type="ORF">Mucpa_0771</name>
</gene>
<organism evidence="1 2">
    <name type="scientific">Mucilaginibacter paludis DSM 18603</name>
    <dbReference type="NCBI Taxonomy" id="714943"/>
    <lineage>
        <taxon>Bacteria</taxon>
        <taxon>Pseudomonadati</taxon>
        <taxon>Bacteroidota</taxon>
        <taxon>Sphingobacteriia</taxon>
        <taxon>Sphingobacteriales</taxon>
        <taxon>Sphingobacteriaceae</taxon>
        <taxon>Mucilaginibacter</taxon>
    </lineage>
</organism>
<protein>
    <submittedName>
        <fullName evidence="1">Uncharacterized protein</fullName>
    </submittedName>
</protein>